<feature type="chain" id="PRO_5043442916" description="DUF5640 domain-containing protein" evidence="1">
    <location>
        <begin position="21"/>
        <end position="111"/>
    </location>
</feature>
<dbReference type="RefSeq" id="WP_002512547.1">
    <property type="nucleotide sequence ID" value="NZ_CP133230.1"/>
</dbReference>
<evidence type="ECO:0000313" key="2">
    <source>
        <dbReference type="EMBL" id="MDK9867128.1"/>
    </source>
</evidence>
<reference evidence="2" key="1">
    <citation type="journal article" date="2023" name="Int. J. Mol. Sci.">
        <title>Antibiotic Resistance/Susceptibility Profiles of Staphylococcus equorum Strains from Cheese, and Genome Analysis for Antibiotic Resistance Genes.</title>
        <authorList>
            <person name="Vazquez L."/>
            <person name="Srednik M.E."/>
            <person name="Rodriguez J."/>
            <person name="Florez A.B."/>
            <person name="Mayo B."/>
        </authorList>
    </citation>
    <scope>NUCLEOTIDE SEQUENCE</scope>
    <source>
        <strain evidence="2">5A3I</strain>
    </source>
</reference>
<dbReference type="AlphaFoldDB" id="A0AAW7AK01"/>
<protein>
    <recommendedName>
        <fullName evidence="4">DUF5640 domain-containing protein</fullName>
    </recommendedName>
</protein>
<dbReference type="EMBL" id="JARGCK010000025">
    <property type="protein sequence ID" value="MDK9867128.1"/>
    <property type="molecule type" value="Genomic_DNA"/>
</dbReference>
<evidence type="ECO:0008006" key="4">
    <source>
        <dbReference type="Google" id="ProtNLM"/>
    </source>
</evidence>
<organism evidence="2 3">
    <name type="scientific">Staphylococcus equorum</name>
    <dbReference type="NCBI Taxonomy" id="246432"/>
    <lineage>
        <taxon>Bacteria</taxon>
        <taxon>Bacillati</taxon>
        <taxon>Bacillota</taxon>
        <taxon>Bacilli</taxon>
        <taxon>Bacillales</taxon>
        <taxon>Staphylococcaceae</taxon>
        <taxon>Staphylococcus</taxon>
    </lineage>
</organism>
<comment type="caution">
    <text evidence="2">The sequence shown here is derived from an EMBL/GenBank/DDBJ whole genome shotgun (WGS) entry which is preliminary data.</text>
</comment>
<dbReference type="Proteomes" id="UP001174037">
    <property type="component" value="Unassembled WGS sequence"/>
</dbReference>
<evidence type="ECO:0000313" key="3">
    <source>
        <dbReference type="Proteomes" id="UP001174037"/>
    </source>
</evidence>
<feature type="signal peptide" evidence="1">
    <location>
        <begin position="1"/>
        <end position="20"/>
    </location>
</feature>
<evidence type="ECO:0000256" key="1">
    <source>
        <dbReference type="SAM" id="SignalP"/>
    </source>
</evidence>
<gene>
    <name evidence="2" type="ORF">P1A27_14450</name>
</gene>
<sequence length="111" mass="12806">MKKLALLLIITLFFVLSGCSQDGKEKAQGEWDSDEVEDYYIFVNGTNLTINDPDEGKLQFEIKNSTDNTIFLESKEDDTTSKITFRNEDSKIMYLNPDSDYEEGEIFIKEK</sequence>
<dbReference type="PROSITE" id="PS51257">
    <property type="entry name" value="PROKAR_LIPOPROTEIN"/>
    <property type="match status" value="1"/>
</dbReference>
<name>A0AAW7AK01_9STAP</name>
<keyword evidence="1" id="KW-0732">Signal</keyword>
<accession>A0AAW7AK01</accession>
<proteinExistence type="predicted"/>
<reference evidence="2" key="2">
    <citation type="submission" date="2023-03" db="EMBL/GenBank/DDBJ databases">
        <authorList>
            <person name="Vazquez L."/>
            <person name="Rodriguez J."/>
            <person name="Mayo B."/>
            <person name="Florez A.B."/>
        </authorList>
    </citation>
    <scope>NUCLEOTIDE SEQUENCE</scope>
    <source>
        <strain evidence="2">5A3I</strain>
    </source>
</reference>